<protein>
    <recommendedName>
        <fullName evidence="3">PPM-type phosphatase domain-containing protein</fullName>
    </recommendedName>
</protein>
<feature type="transmembrane region" description="Helical" evidence="2">
    <location>
        <begin position="214"/>
        <end position="238"/>
    </location>
</feature>
<evidence type="ECO:0000256" key="1">
    <source>
        <dbReference type="ARBA" id="ARBA00022801"/>
    </source>
</evidence>
<dbReference type="PANTHER" id="PTHR43156">
    <property type="entry name" value="STAGE II SPORULATION PROTEIN E-RELATED"/>
    <property type="match status" value="1"/>
</dbReference>
<accession>A0A096DBZ5</accession>
<gene>
    <name evidence="4" type="ORF">HMPREF9460_02292</name>
</gene>
<dbReference type="InterPro" id="IPR001932">
    <property type="entry name" value="PPM-type_phosphatase-like_dom"/>
</dbReference>
<feature type="transmembrane region" description="Helical" evidence="2">
    <location>
        <begin position="250"/>
        <end position="267"/>
    </location>
</feature>
<keyword evidence="5" id="KW-1185">Reference proteome</keyword>
<evidence type="ECO:0000259" key="3">
    <source>
        <dbReference type="SMART" id="SM00331"/>
    </source>
</evidence>
<feature type="transmembrane region" description="Helical" evidence="2">
    <location>
        <begin position="63"/>
        <end position="87"/>
    </location>
</feature>
<dbReference type="Pfam" id="PF07228">
    <property type="entry name" value="SpoIIE"/>
    <property type="match status" value="1"/>
</dbReference>
<dbReference type="Pfam" id="PF19732">
    <property type="entry name" value="SpoIIE_N"/>
    <property type="match status" value="1"/>
</dbReference>
<dbReference type="InterPro" id="IPR045768">
    <property type="entry name" value="SpoIIE_N"/>
</dbReference>
<dbReference type="PATRIC" id="fig|742738.3.peg.2359"/>
<keyword evidence="2" id="KW-0812">Transmembrane</keyword>
<feature type="transmembrane region" description="Helical" evidence="2">
    <location>
        <begin position="119"/>
        <end position="138"/>
    </location>
</feature>
<dbReference type="Proteomes" id="UP000029585">
    <property type="component" value="Unassembled WGS sequence"/>
</dbReference>
<dbReference type="PANTHER" id="PTHR43156:SF2">
    <property type="entry name" value="STAGE II SPORULATION PROTEIN E"/>
    <property type="match status" value="1"/>
</dbReference>
<dbReference type="EMBL" id="ADLO01000067">
    <property type="protein sequence ID" value="KGF55049.1"/>
    <property type="molecule type" value="Genomic_DNA"/>
</dbReference>
<dbReference type="InterPro" id="IPR036457">
    <property type="entry name" value="PPM-type-like_dom_sf"/>
</dbReference>
<dbReference type="InterPro" id="IPR052016">
    <property type="entry name" value="Bact_Sigma-Reg"/>
</dbReference>
<dbReference type="GO" id="GO:0016791">
    <property type="term" value="F:phosphatase activity"/>
    <property type="evidence" value="ECO:0007669"/>
    <property type="project" value="TreeGrafter"/>
</dbReference>
<name>A0A096DBZ5_FLAPL</name>
<feature type="domain" description="PPM-type phosphatase" evidence="3">
    <location>
        <begin position="570"/>
        <end position="779"/>
    </location>
</feature>
<evidence type="ECO:0000256" key="2">
    <source>
        <dbReference type="SAM" id="Phobius"/>
    </source>
</evidence>
<dbReference type="HOGENOM" id="CLU_017349_2_0_9"/>
<keyword evidence="2" id="KW-0472">Membrane</keyword>
<proteinExistence type="predicted"/>
<comment type="caution">
    <text evidence="4">The sequence shown here is derived from an EMBL/GenBank/DDBJ whole genome shotgun (WGS) entry which is preliminary data.</text>
</comment>
<dbReference type="AlphaFoldDB" id="A0A096DBZ5"/>
<feature type="transmembrane region" description="Helical" evidence="2">
    <location>
        <begin position="94"/>
        <end position="113"/>
    </location>
</feature>
<feature type="transmembrane region" description="Helical" evidence="2">
    <location>
        <begin position="147"/>
        <end position="167"/>
    </location>
</feature>
<feature type="transmembrane region" description="Helical" evidence="2">
    <location>
        <begin position="274"/>
        <end position="291"/>
    </location>
</feature>
<organism evidence="4 5">
    <name type="scientific">Flavonifractor plautii 1_3_50AFAA</name>
    <dbReference type="NCBI Taxonomy" id="742738"/>
    <lineage>
        <taxon>Bacteria</taxon>
        <taxon>Bacillati</taxon>
        <taxon>Bacillota</taxon>
        <taxon>Clostridia</taxon>
        <taxon>Eubacteriales</taxon>
        <taxon>Oscillospiraceae</taxon>
        <taxon>Flavonifractor</taxon>
    </lineage>
</organism>
<keyword evidence="2" id="KW-1133">Transmembrane helix</keyword>
<dbReference type="eggNOG" id="COG2208">
    <property type="taxonomic scope" value="Bacteria"/>
</dbReference>
<keyword evidence="1" id="KW-0378">Hydrolase</keyword>
<feature type="transmembrane region" description="Helical" evidence="2">
    <location>
        <begin position="37"/>
        <end position="57"/>
    </location>
</feature>
<evidence type="ECO:0000313" key="4">
    <source>
        <dbReference type="EMBL" id="KGF55049.1"/>
    </source>
</evidence>
<evidence type="ECO:0000313" key="5">
    <source>
        <dbReference type="Proteomes" id="UP000029585"/>
    </source>
</evidence>
<sequence length="784" mass="83870">MATKEKLKTKAARVREEARETGKVILRAPALVRAAECVIRFLLGAMLSGAEIFGGYAPFGLGLVAASGSGLDGFCALLGACFGYLSFQGFAEGLRYVAGCILAFSLAFAFFDVKAYRKSWFMPLAAAGMDGITGFVYLSDRGWSPEGLIFFGTELLLCGASAYFYRIAFTPWTEKREEEGLTPRQTVSLLILAGTLLLTLSKITLLGDLSVGRCAAAAAVMATAYKGGIGVGATVGVACGLGMDLAAGGMPFYSMAFALSGVMCGVFHRQGRLAAALAYVLSNALAVLWTWSEGLHLSLLYEVFIASVVFLVLPERALRQVGALVAREPRHDTQERARAYVRARMEATAAAFKSLYESMRSAFHPAAPNDNDAASVFDRAAGRICKRCPLQTACWQRDYVSTFNALNDALPAMLERGRGESGDFPAYFSNRCMKFPEFLSAANEELAALLCRRQFQSRLSENRSAVCRQYAELAGVLNTAAAELGAELVPDPVREKRLRQYLTAQGIDCRLAAYYDQAGHLRLELEGAGLAPLRTEEGTAKLSKLVNFPLRAVEEGRRDRLVLVQSEPLMAVAGVAAKKKDGQTVSGDTGAWFKHDDGSLYVLLCDGMGSGSLAEQESALAVRLLEQFLRAGVRPENALRTLNSALALRNDEAAGGFTTIDLLRVDLFTGEAGVYKYGAAPTYVKKGYSVRRITGTALPAGLTAGEGGSPDVTRLQLEAGDCVLLVTDGVAGSASDQWVRDRLAAFDGGSPRELAQALIDDSGAQVGAADDRTALVLKLARRNG</sequence>
<reference evidence="4 5" key="1">
    <citation type="submission" date="2011-08" db="EMBL/GenBank/DDBJ databases">
        <title>The Genome Sequence of Clostridium orbiscindens 1_3_50AFAA.</title>
        <authorList>
            <consortium name="The Broad Institute Genome Sequencing Platform"/>
            <person name="Earl A."/>
            <person name="Ward D."/>
            <person name="Feldgarden M."/>
            <person name="Gevers D."/>
            <person name="Daigneault M."/>
            <person name="Strauss J."/>
            <person name="Allen-Vercoe E."/>
            <person name="Young S.K."/>
            <person name="Zeng Q."/>
            <person name="Gargeya S."/>
            <person name="Fitzgerald M."/>
            <person name="Haas B."/>
            <person name="Abouelleil A."/>
            <person name="Alvarado L."/>
            <person name="Arachchi H.M."/>
            <person name="Berlin A."/>
            <person name="Brown A."/>
            <person name="Chapman S.B."/>
            <person name="Chen Z."/>
            <person name="Dunbar C."/>
            <person name="Freedman E."/>
            <person name="Gearin G."/>
            <person name="Gellesch M."/>
            <person name="Goldberg J."/>
            <person name="Griggs A."/>
            <person name="Gujja S."/>
            <person name="Heiman D."/>
            <person name="Howarth C."/>
            <person name="Larson L."/>
            <person name="Lui A."/>
            <person name="MacDonald P.J.P."/>
            <person name="Montmayeur A."/>
            <person name="Murphy C."/>
            <person name="Neiman D."/>
            <person name="Pearson M."/>
            <person name="Priest M."/>
            <person name="Roberts A."/>
            <person name="Saif S."/>
            <person name="Shea T."/>
            <person name="Shenoy N."/>
            <person name="Sisk P."/>
            <person name="Stolte C."/>
            <person name="Sykes S."/>
            <person name="Wortman J."/>
            <person name="Nusbaum C."/>
            <person name="Birren B."/>
        </authorList>
    </citation>
    <scope>NUCLEOTIDE SEQUENCE [LARGE SCALE GENOMIC DNA]</scope>
    <source>
        <strain evidence="4 5">1_3_50AFAA</strain>
    </source>
</reference>
<feature type="transmembrane region" description="Helical" evidence="2">
    <location>
        <begin position="187"/>
        <end position="207"/>
    </location>
</feature>
<dbReference type="Gene3D" id="3.60.40.10">
    <property type="entry name" value="PPM-type phosphatase domain"/>
    <property type="match status" value="1"/>
</dbReference>
<dbReference type="SMART" id="SM00331">
    <property type="entry name" value="PP2C_SIG"/>
    <property type="match status" value="1"/>
</dbReference>
<dbReference type="RefSeq" id="WP_044941317.1">
    <property type="nucleotide sequence ID" value="NZ_KN174163.1"/>
</dbReference>
<dbReference type="SUPFAM" id="SSF81606">
    <property type="entry name" value="PP2C-like"/>
    <property type="match status" value="1"/>
</dbReference>